<proteinExistence type="predicted"/>
<protein>
    <submittedName>
        <fullName evidence="2">Uncharacterized protein</fullName>
    </submittedName>
</protein>
<name>A0A202E705_9EURY</name>
<dbReference type="Proteomes" id="UP000196084">
    <property type="component" value="Unassembled WGS sequence"/>
</dbReference>
<evidence type="ECO:0000313" key="3">
    <source>
        <dbReference type="Proteomes" id="UP000196084"/>
    </source>
</evidence>
<keyword evidence="3" id="KW-1185">Reference proteome</keyword>
<sequence>MRIEIRPRTAVALLFAILALTVSGSLVGTELSADEQTTEFDMESLEDGTQLYPYTSAGQTTAQRTLALNLIVYGDVEATEYVLREQSAGEWEELEDDEADIAHDEESLENQSSIAWGSADGSVRYTYFEPPGEQGRWVDESYQLKDGTYLGERHHIRAYTDPVEGNWTAMQAHWEHWDWFELRHSVHSIEDSQSYVESEFFDQWYVEDLSREWVGNDLSSDGDGWVSVVELRDELLLGLLGIALVASLRTQTRRGQRTLTRLQNDSGIQMTVQALLVVTAIVALVMAVRVGAVRAEQLFPTANPKLIVAVFYPVLVCGLPVIAYLMARHLEPVPAFSAAAIGFVVAMFLDLSQLGVSSLALQTFIHRGSLAVALGFIAAGASQTARSPVFVLGHVRTGVLLWVVAVGLPLLQFLSL</sequence>
<feature type="transmembrane region" description="Helical" evidence="1">
    <location>
        <begin position="364"/>
        <end position="382"/>
    </location>
</feature>
<feature type="transmembrane region" description="Helical" evidence="1">
    <location>
        <begin position="306"/>
        <end position="326"/>
    </location>
</feature>
<accession>A0A202E705</accession>
<feature type="transmembrane region" description="Helical" evidence="1">
    <location>
        <begin position="272"/>
        <end position="294"/>
    </location>
</feature>
<dbReference type="EMBL" id="MWPH01000003">
    <property type="protein sequence ID" value="OVE84037.1"/>
    <property type="molecule type" value="Genomic_DNA"/>
</dbReference>
<dbReference type="RefSeq" id="WP_087715394.1">
    <property type="nucleotide sequence ID" value="NZ_MWPH01000003.1"/>
</dbReference>
<keyword evidence="1" id="KW-0472">Membrane</keyword>
<keyword evidence="1" id="KW-1133">Transmembrane helix</keyword>
<keyword evidence="1" id="KW-0812">Transmembrane</keyword>
<evidence type="ECO:0000313" key="2">
    <source>
        <dbReference type="EMBL" id="OVE84037.1"/>
    </source>
</evidence>
<organism evidence="2 3">
    <name type="scientific">Natronolimnobius baerhuensis</name>
    <dbReference type="NCBI Taxonomy" id="253108"/>
    <lineage>
        <taxon>Archaea</taxon>
        <taxon>Methanobacteriati</taxon>
        <taxon>Methanobacteriota</taxon>
        <taxon>Stenosarchaea group</taxon>
        <taxon>Halobacteria</taxon>
        <taxon>Halobacteriales</taxon>
        <taxon>Natrialbaceae</taxon>
        <taxon>Natronolimnobius</taxon>
    </lineage>
</organism>
<evidence type="ECO:0000256" key="1">
    <source>
        <dbReference type="SAM" id="Phobius"/>
    </source>
</evidence>
<reference evidence="2 3" key="1">
    <citation type="submission" date="2017-02" db="EMBL/GenBank/DDBJ databases">
        <title>Natronthermophilus aegyptiacus gen. nov.,sp. nov., an aerobic, extremely halophilic alkalithermophilic archaeon isolated from the athalassohaline Wadi An Natrun, Egypt.</title>
        <authorList>
            <person name="Zhao B."/>
        </authorList>
    </citation>
    <scope>NUCLEOTIDE SEQUENCE [LARGE SCALE GENOMIC DNA]</scope>
    <source>
        <strain evidence="2 3">CGMCC 1.3597</strain>
    </source>
</reference>
<dbReference type="AlphaFoldDB" id="A0A202E705"/>
<feature type="transmembrane region" description="Helical" evidence="1">
    <location>
        <begin position="389"/>
        <end position="411"/>
    </location>
</feature>
<gene>
    <name evidence="2" type="ORF">B2G88_16330</name>
</gene>
<feature type="transmembrane region" description="Helical" evidence="1">
    <location>
        <begin position="333"/>
        <end position="352"/>
    </location>
</feature>
<comment type="caution">
    <text evidence="2">The sequence shown here is derived from an EMBL/GenBank/DDBJ whole genome shotgun (WGS) entry which is preliminary data.</text>
</comment>
<dbReference type="OrthoDB" id="343201at2157"/>